<accession>Q20YH5</accession>
<dbReference type="KEGG" id="rpc:RPC_4288"/>
<dbReference type="AlphaFoldDB" id="Q20YH5"/>
<gene>
    <name evidence="2" type="ordered locus">RPC_4288</name>
</gene>
<dbReference type="RefSeq" id="WP_011474692.1">
    <property type="nucleotide sequence ID" value="NC_007925.1"/>
</dbReference>
<protein>
    <submittedName>
        <fullName evidence="2">Uncharacterized protein</fullName>
    </submittedName>
</protein>
<keyword evidence="1" id="KW-0472">Membrane</keyword>
<evidence type="ECO:0000313" key="2">
    <source>
        <dbReference type="EMBL" id="ABD89811.1"/>
    </source>
</evidence>
<proteinExistence type="predicted"/>
<dbReference type="OrthoDB" id="9801955at2"/>
<feature type="transmembrane region" description="Helical" evidence="1">
    <location>
        <begin position="6"/>
        <end position="27"/>
    </location>
</feature>
<sequence length="213" mass="23856">MDPHSISTAIYALLIGGVLSLIGWVAVELYKFDSLRQILFVEICSFVAVIEEMELRDNFDAAIRDLPKKIAYSSEEDYFTLFKANAENLGLFRADTVGHVVACYTFMKGARDARRGAVGPTDSSDESAAACIWNLRHSARLVARSLREADEATKGLMRWPRREALQEVMKRILPKQSIAELADIWEAIAAGQSFHLPEQRDLPILQDLGSRRA</sequence>
<dbReference type="EMBL" id="CP000301">
    <property type="protein sequence ID" value="ABD89811.1"/>
    <property type="molecule type" value="Genomic_DNA"/>
</dbReference>
<keyword evidence="1" id="KW-0812">Transmembrane</keyword>
<dbReference type="HOGENOM" id="CLU_1293479_0_0_5"/>
<reference evidence="2" key="1">
    <citation type="submission" date="2006-03" db="EMBL/GenBank/DDBJ databases">
        <title>Complete sequence of Rhodopseudomonas palustris BisB18.</title>
        <authorList>
            <consortium name="US DOE Joint Genome Institute"/>
            <person name="Copeland A."/>
            <person name="Lucas S."/>
            <person name="Lapidus A."/>
            <person name="Barry K."/>
            <person name="Detter J.C."/>
            <person name="Glavina del Rio T."/>
            <person name="Hammon N."/>
            <person name="Israni S."/>
            <person name="Dalin E."/>
            <person name="Tice H."/>
            <person name="Pitluck S."/>
            <person name="Chain P."/>
            <person name="Malfatti S."/>
            <person name="Shin M."/>
            <person name="Vergez L."/>
            <person name="Schmutz J."/>
            <person name="Larimer F."/>
            <person name="Land M."/>
            <person name="Hauser L."/>
            <person name="Pelletier D.A."/>
            <person name="Kyrpides N."/>
            <person name="Anderson I."/>
            <person name="Oda Y."/>
            <person name="Harwood C.S."/>
            <person name="Richardson P."/>
        </authorList>
    </citation>
    <scope>NUCLEOTIDE SEQUENCE [LARGE SCALE GENOMIC DNA]</scope>
    <source>
        <strain evidence="2">BisB18</strain>
    </source>
</reference>
<organism evidence="2">
    <name type="scientific">Rhodopseudomonas palustris (strain BisB18)</name>
    <dbReference type="NCBI Taxonomy" id="316056"/>
    <lineage>
        <taxon>Bacteria</taxon>
        <taxon>Pseudomonadati</taxon>
        <taxon>Pseudomonadota</taxon>
        <taxon>Alphaproteobacteria</taxon>
        <taxon>Hyphomicrobiales</taxon>
        <taxon>Nitrobacteraceae</taxon>
        <taxon>Rhodopseudomonas</taxon>
    </lineage>
</organism>
<evidence type="ECO:0000256" key="1">
    <source>
        <dbReference type="SAM" id="Phobius"/>
    </source>
</evidence>
<name>Q20YH5_RHOPB</name>
<keyword evidence="1" id="KW-1133">Transmembrane helix</keyword>